<feature type="compositionally biased region" description="Low complexity" evidence="1">
    <location>
        <begin position="404"/>
        <end position="429"/>
    </location>
</feature>
<dbReference type="Proteomes" id="UP000468928">
    <property type="component" value="Unassembled WGS sequence"/>
</dbReference>
<dbReference type="EMBL" id="JAAGUX010000060">
    <property type="protein sequence ID" value="NEW58660.1"/>
    <property type="molecule type" value="Genomic_DNA"/>
</dbReference>
<protein>
    <recommendedName>
        <fullName evidence="7">DUF2637 domain-containing protein</fullName>
    </recommendedName>
</protein>
<keyword evidence="2" id="KW-0472">Membrane</keyword>
<evidence type="ECO:0000256" key="2">
    <source>
        <dbReference type="SAM" id="Phobius"/>
    </source>
</evidence>
<evidence type="ECO:0000313" key="6">
    <source>
        <dbReference type="Proteomes" id="UP000470876"/>
    </source>
</evidence>
<evidence type="ECO:0000313" key="5">
    <source>
        <dbReference type="Proteomes" id="UP000468928"/>
    </source>
</evidence>
<reference evidence="5 6" key="1">
    <citation type="submission" date="2020-01" db="EMBL/GenBank/DDBJ databases">
        <title>Genetics and antimicrobial susceptibilities of Nocardia species isolated from the soil; a comparison with species isolated from humans.</title>
        <authorList>
            <person name="Carrasco G."/>
            <person name="Monzon S."/>
            <person name="Sansegundo M."/>
            <person name="Garcia E."/>
            <person name="Garrido N."/>
            <person name="Medina M.J."/>
            <person name="Villalon P."/>
            <person name="Ramirez-Arocha A.C."/>
            <person name="Jimenez P."/>
            <person name="Cuesta I."/>
            <person name="Valdezate S."/>
        </authorList>
    </citation>
    <scope>NUCLEOTIDE SEQUENCE [LARGE SCALE GENOMIC DNA]</scope>
    <source>
        <strain evidence="3 5">CNM20110639</strain>
        <strain evidence="4 6">CNM20110649</strain>
    </source>
</reference>
<accession>A0A6P1D9E7</accession>
<feature type="compositionally biased region" description="Low complexity" evidence="1">
    <location>
        <begin position="475"/>
        <end position="490"/>
    </location>
</feature>
<evidence type="ECO:0000313" key="3">
    <source>
        <dbReference type="EMBL" id="NEW45510.1"/>
    </source>
</evidence>
<organism evidence="3 5">
    <name type="scientific">Nocardia cyriacigeorgica</name>
    <dbReference type="NCBI Taxonomy" id="135487"/>
    <lineage>
        <taxon>Bacteria</taxon>
        <taxon>Bacillati</taxon>
        <taxon>Actinomycetota</taxon>
        <taxon>Actinomycetes</taxon>
        <taxon>Mycobacteriales</taxon>
        <taxon>Nocardiaceae</taxon>
        <taxon>Nocardia</taxon>
    </lineage>
</organism>
<evidence type="ECO:0008006" key="7">
    <source>
        <dbReference type="Google" id="ProtNLM"/>
    </source>
</evidence>
<sequence>MTIEHPIEDEVSQLARRVEKARGRLAYQFDPALTDALSEDELHAERELAERIRVQDRAQRWKQAQAAAAASDRARQTTEEIEKADIRDLLLARKAIANQQRESSPHAKLASLYRHRAWSLRALAGVVGAGMLWSAVNVQQNIAPGGPGDPLYWFSYLIEAMISVCLIIIMIGTNKVSEWGVVDNRQKVAAAEIALLALTVSLNTYPYVRDGQWYEAAVHAVAPVMIGVALLIHDAVSARYGLAIARATEQVKELPDPAEQIRNRMPSISSFRLSSPDYALQQPVIIEPDVVVQEAVSEPEVVGEPVNGEVLEFDAETEVLEQKQEPAAPRAAFRASNKPATPKVPISFDDDVFFGSGDMTSVVERSVASPTVRAASNGATSDSNGIAAGLNGTRTAATEAMKTNGSSANSGSGPSGSSNGAAKPVQQSSAAVAKASETAATTVAAKTSVAARPAESKPADSQAQTVSIDRPEPAPAFSAAAAADTAKMGASRGRKAKGKASADGEPTLHEVVNATSIYDTGQFRIAEELEKELAEMQAARRRARTSKQR</sequence>
<keyword evidence="6" id="KW-1185">Reference proteome</keyword>
<name>A0A6P1D9E7_9NOCA</name>
<keyword evidence="2" id="KW-1133">Transmembrane helix</keyword>
<feature type="transmembrane region" description="Helical" evidence="2">
    <location>
        <begin position="156"/>
        <end position="176"/>
    </location>
</feature>
<evidence type="ECO:0000313" key="4">
    <source>
        <dbReference type="EMBL" id="NEW58660.1"/>
    </source>
</evidence>
<feature type="region of interest" description="Disordered" evidence="1">
    <location>
        <begin position="402"/>
        <end position="429"/>
    </location>
</feature>
<evidence type="ECO:0000256" key="1">
    <source>
        <dbReference type="SAM" id="MobiDB-lite"/>
    </source>
</evidence>
<dbReference type="AlphaFoldDB" id="A0A6P1D9E7"/>
<feature type="region of interest" description="Disordered" evidence="1">
    <location>
        <begin position="448"/>
        <end position="507"/>
    </location>
</feature>
<proteinExistence type="predicted"/>
<feature type="transmembrane region" description="Helical" evidence="2">
    <location>
        <begin position="118"/>
        <end position="136"/>
    </location>
</feature>
<gene>
    <name evidence="3" type="ORF">GV789_13755</name>
    <name evidence="4" type="ORF">GV794_23880</name>
</gene>
<comment type="caution">
    <text evidence="3">The sequence shown here is derived from an EMBL/GenBank/DDBJ whole genome shotgun (WGS) entry which is preliminary data.</text>
</comment>
<dbReference type="RefSeq" id="WP_163825899.1">
    <property type="nucleotide sequence ID" value="NZ_JAAGUX010000060.1"/>
</dbReference>
<dbReference type="Proteomes" id="UP000470876">
    <property type="component" value="Unassembled WGS sequence"/>
</dbReference>
<dbReference type="EMBL" id="JAAGUZ010000032">
    <property type="protein sequence ID" value="NEW45510.1"/>
    <property type="molecule type" value="Genomic_DNA"/>
</dbReference>
<keyword evidence="2" id="KW-0812">Transmembrane</keyword>